<accession>A0A4Z2HEW4</accession>
<keyword evidence="3" id="KW-1185">Reference proteome</keyword>
<evidence type="ECO:0000313" key="3">
    <source>
        <dbReference type="Proteomes" id="UP000314294"/>
    </source>
</evidence>
<feature type="region of interest" description="Disordered" evidence="1">
    <location>
        <begin position="391"/>
        <end position="473"/>
    </location>
</feature>
<feature type="region of interest" description="Disordered" evidence="1">
    <location>
        <begin position="43"/>
        <end position="89"/>
    </location>
</feature>
<name>A0A4Z2HEW4_9TELE</name>
<feature type="compositionally biased region" description="Basic and acidic residues" evidence="1">
    <location>
        <begin position="402"/>
        <end position="423"/>
    </location>
</feature>
<comment type="caution">
    <text evidence="2">The sequence shown here is derived from an EMBL/GenBank/DDBJ whole genome shotgun (WGS) entry which is preliminary data.</text>
</comment>
<proteinExistence type="predicted"/>
<dbReference type="Proteomes" id="UP000314294">
    <property type="component" value="Unassembled WGS sequence"/>
</dbReference>
<feature type="compositionally biased region" description="Polar residues" evidence="1">
    <location>
        <begin position="441"/>
        <end position="465"/>
    </location>
</feature>
<gene>
    <name evidence="2" type="ORF">EYF80_025357</name>
</gene>
<evidence type="ECO:0000313" key="2">
    <source>
        <dbReference type="EMBL" id="TNN64407.1"/>
    </source>
</evidence>
<dbReference type="EMBL" id="SRLO01000253">
    <property type="protein sequence ID" value="TNN64407.1"/>
    <property type="molecule type" value="Genomic_DNA"/>
</dbReference>
<evidence type="ECO:0000256" key="1">
    <source>
        <dbReference type="SAM" id="MobiDB-lite"/>
    </source>
</evidence>
<reference evidence="2 3" key="1">
    <citation type="submission" date="2019-03" db="EMBL/GenBank/DDBJ databases">
        <title>First draft genome of Liparis tanakae, snailfish: a comprehensive survey of snailfish specific genes.</title>
        <authorList>
            <person name="Kim W."/>
            <person name="Song I."/>
            <person name="Jeong J.-H."/>
            <person name="Kim D."/>
            <person name="Kim S."/>
            <person name="Ryu S."/>
            <person name="Song J.Y."/>
            <person name="Lee S.K."/>
        </authorList>
    </citation>
    <scope>NUCLEOTIDE SEQUENCE [LARGE SCALE GENOMIC DNA]</scope>
    <source>
        <tissue evidence="2">Muscle</tissue>
    </source>
</reference>
<feature type="compositionally biased region" description="Basic residues" evidence="1">
    <location>
        <begin position="64"/>
        <end position="81"/>
    </location>
</feature>
<organism evidence="2 3">
    <name type="scientific">Liparis tanakae</name>
    <name type="common">Tanaka's snailfish</name>
    <dbReference type="NCBI Taxonomy" id="230148"/>
    <lineage>
        <taxon>Eukaryota</taxon>
        <taxon>Metazoa</taxon>
        <taxon>Chordata</taxon>
        <taxon>Craniata</taxon>
        <taxon>Vertebrata</taxon>
        <taxon>Euteleostomi</taxon>
        <taxon>Actinopterygii</taxon>
        <taxon>Neopterygii</taxon>
        <taxon>Teleostei</taxon>
        <taxon>Neoteleostei</taxon>
        <taxon>Acanthomorphata</taxon>
        <taxon>Eupercaria</taxon>
        <taxon>Perciformes</taxon>
        <taxon>Cottioidei</taxon>
        <taxon>Cottales</taxon>
        <taxon>Liparidae</taxon>
        <taxon>Liparis</taxon>
    </lineage>
</organism>
<sequence>MCIEYRQRNGPEPQSRDIQSDSSLKVAAVGGNGYQTIARRLHAQSDDEKTVPDKQSKQAARGFSQRRHRRRSPSRVRRRPTRLAPPARPFCRCHDDADRAVVTLRRFLADASEPGVSASWYRQVDVPRDVAVVDEGNHGSGDESVVITTEQTPSADDRPKMWLKAQKVGRVAERIPDVNLTKRVPVDGVQQLRGTLDTIIQVVGHPLGHGIYQHVVPLHGEVLSSQNGAHLPGVQLQELFLLDELCEPAQHHPAGLPLQPGAQVQLSEGVHPQAVIHIQEANQKLLAGSFHREELQQVRSLQQALHVTLSDAQLGRVHVVHQSTQDPAVHPGAAGRQQRLVAVEHLSRLAALESHVGEQAAGVEAPQSRQELRGVVAVAEVVGVEFSSPVLDRPQTRSAATRPERTSDASRFKAPRSGEREDTPTQYHRSPERAVGALKDSISTPSEASSPKNNTQETGEQQISSESDRLSEHAVVQLQQHRHATLDRTTGFVAAAIYHDLHLTHSAGGPVRRAVALIYLNNQYQKTRTTPLPCDIHMNEIVFYRDSRLLGEAQNIDEVWATARFLVQQSYQDR</sequence>
<dbReference type="AlphaFoldDB" id="A0A4Z2HEW4"/>
<feature type="region of interest" description="Disordered" evidence="1">
    <location>
        <begin position="1"/>
        <end position="21"/>
    </location>
</feature>
<feature type="compositionally biased region" description="Basic and acidic residues" evidence="1">
    <location>
        <begin position="43"/>
        <end position="56"/>
    </location>
</feature>
<feature type="compositionally biased region" description="Basic and acidic residues" evidence="1">
    <location>
        <begin position="1"/>
        <end position="19"/>
    </location>
</feature>
<protein>
    <submittedName>
        <fullName evidence="2">Uncharacterized protein</fullName>
    </submittedName>
</protein>